<dbReference type="RefSeq" id="WP_184678555.1">
    <property type="nucleotide sequence ID" value="NZ_JACHGY010000001.1"/>
</dbReference>
<feature type="transmembrane region" description="Helical" evidence="1">
    <location>
        <begin position="86"/>
        <end position="106"/>
    </location>
</feature>
<accession>A0A7X0H876</accession>
<protein>
    <submittedName>
        <fullName evidence="2">Uncharacterized protein</fullName>
    </submittedName>
</protein>
<dbReference type="AlphaFoldDB" id="A0A7X0H876"/>
<keyword evidence="3" id="KW-1185">Reference proteome</keyword>
<evidence type="ECO:0000256" key="1">
    <source>
        <dbReference type="SAM" id="Phobius"/>
    </source>
</evidence>
<reference evidence="2 3" key="1">
    <citation type="submission" date="2020-08" db="EMBL/GenBank/DDBJ databases">
        <title>Genomic Encyclopedia of Type Strains, Phase IV (KMG-IV): sequencing the most valuable type-strain genomes for metagenomic binning, comparative biology and taxonomic classification.</title>
        <authorList>
            <person name="Goeker M."/>
        </authorList>
    </citation>
    <scope>NUCLEOTIDE SEQUENCE [LARGE SCALE GENOMIC DNA]</scope>
    <source>
        <strain evidence="2 3">DSM 103725</strain>
    </source>
</reference>
<keyword evidence="1" id="KW-1133">Transmembrane helix</keyword>
<keyword evidence="1" id="KW-0472">Membrane</keyword>
<dbReference type="Proteomes" id="UP000541810">
    <property type="component" value="Unassembled WGS sequence"/>
</dbReference>
<name>A0A7X0H876_9BACT</name>
<keyword evidence="1" id="KW-0812">Transmembrane</keyword>
<comment type="caution">
    <text evidence="2">The sequence shown here is derived from an EMBL/GenBank/DDBJ whole genome shotgun (WGS) entry which is preliminary data.</text>
</comment>
<dbReference type="EMBL" id="JACHGY010000001">
    <property type="protein sequence ID" value="MBB6431059.1"/>
    <property type="molecule type" value="Genomic_DNA"/>
</dbReference>
<evidence type="ECO:0000313" key="3">
    <source>
        <dbReference type="Proteomes" id="UP000541810"/>
    </source>
</evidence>
<feature type="transmembrane region" description="Helical" evidence="1">
    <location>
        <begin position="36"/>
        <end position="61"/>
    </location>
</feature>
<evidence type="ECO:0000313" key="2">
    <source>
        <dbReference type="EMBL" id="MBB6431059.1"/>
    </source>
</evidence>
<sequence>MGRRQGRTPPYEIMQNVGSGTPLPRSGVRRVRGGSVGLLGLTWGGIKSIGGWFAGLGGFIADFRGFSSISERFGGGRGTNTVEVRLPWPVLVLLGVVGLAAMGLMFQIGHHVAGRSAVPAEQQQASAQDEQQQALAVESTIEGGMNQAESLGPVVEMGSAPVEPVQPLGGAKAQDPRLKGLNYFVLATVRPSEVTSEVNGIWALQEFLAEHGVATFLDSTNNDAFRVLVDVSRGYTAEEVRNVAYAEHEHYLRSLGREWKKLQGGIGTDLSDIYRDRYEGGPSTPTDPQ</sequence>
<organism evidence="2 3">
    <name type="scientific">Algisphaera agarilytica</name>
    <dbReference type="NCBI Taxonomy" id="1385975"/>
    <lineage>
        <taxon>Bacteria</taxon>
        <taxon>Pseudomonadati</taxon>
        <taxon>Planctomycetota</taxon>
        <taxon>Phycisphaerae</taxon>
        <taxon>Phycisphaerales</taxon>
        <taxon>Phycisphaeraceae</taxon>
        <taxon>Algisphaera</taxon>
    </lineage>
</organism>
<gene>
    <name evidence="2" type="ORF">HNQ40_002865</name>
</gene>
<proteinExistence type="predicted"/>